<dbReference type="SMART" id="SM00829">
    <property type="entry name" value="PKS_ER"/>
    <property type="match status" value="1"/>
</dbReference>
<comment type="cofactor">
    <cofactor evidence="1 5">
        <name>Zn(2+)</name>
        <dbReference type="ChEBI" id="CHEBI:29105"/>
    </cofactor>
</comment>
<keyword evidence="4" id="KW-0560">Oxidoreductase</keyword>
<dbReference type="RefSeq" id="WP_213605713.1">
    <property type="nucleotide sequence ID" value="NZ_CP074676.1"/>
</dbReference>
<dbReference type="InterPro" id="IPR013149">
    <property type="entry name" value="ADH-like_C"/>
</dbReference>
<dbReference type="InterPro" id="IPR002328">
    <property type="entry name" value="ADH_Zn_CS"/>
</dbReference>
<reference evidence="7 8" key="1">
    <citation type="journal article" date="2016" name="J. Hazard. Mater.">
        <title>A newly isolated Pseudomonas putida S-1 strain for batch-mode-propanethiol degradation and continuous treatment of propanethiol-containing waste gas.</title>
        <authorList>
            <person name="Chen D.Z."/>
            <person name="Sun Y.M."/>
            <person name="Han L.M."/>
            <person name="Chen J."/>
            <person name="Ye J.X."/>
            <person name="Chen J.M."/>
        </authorList>
    </citation>
    <scope>NUCLEOTIDE SEQUENCE [LARGE SCALE GENOMIC DNA]</scope>
    <source>
        <strain evidence="7 8">S-1</strain>
    </source>
</reference>
<dbReference type="PROSITE" id="PS00059">
    <property type="entry name" value="ADH_ZINC"/>
    <property type="match status" value="1"/>
</dbReference>
<accession>A0ABX8DK47</accession>
<dbReference type="CDD" id="cd05283">
    <property type="entry name" value="CAD1"/>
    <property type="match status" value="1"/>
</dbReference>
<keyword evidence="2 5" id="KW-0479">Metal-binding</keyword>
<keyword evidence="8" id="KW-1185">Reference proteome</keyword>
<evidence type="ECO:0000256" key="4">
    <source>
        <dbReference type="ARBA" id="ARBA00023002"/>
    </source>
</evidence>
<dbReference type="InterPro" id="IPR013154">
    <property type="entry name" value="ADH-like_N"/>
</dbReference>
<gene>
    <name evidence="7" type="ORF">KH389_14425</name>
</gene>
<dbReference type="PANTHER" id="PTHR42683">
    <property type="entry name" value="ALDEHYDE REDUCTASE"/>
    <property type="match status" value="1"/>
</dbReference>
<feature type="domain" description="Enoyl reductase (ER)" evidence="6">
    <location>
        <begin position="8"/>
        <end position="341"/>
    </location>
</feature>
<dbReference type="Gene3D" id="3.90.180.10">
    <property type="entry name" value="Medium-chain alcohol dehydrogenases, catalytic domain"/>
    <property type="match status" value="1"/>
</dbReference>
<evidence type="ECO:0000256" key="2">
    <source>
        <dbReference type="ARBA" id="ARBA00022723"/>
    </source>
</evidence>
<dbReference type="Pfam" id="PF00107">
    <property type="entry name" value="ADH_zinc_N"/>
    <property type="match status" value="1"/>
</dbReference>
<evidence type="ECO:0000256" key="1">
    <source>
        <dbReference type="ARBA" id="ARBA00001947"/>
    </source>
</evidence>
<dbReference type="InterPro" id="IPR036291">
    <property type="entry name" value="NAD(P)-bd_dom_sf"/>
</dbReference>
<name>A0ABX8DK47_9PSED</name>
<dbReference type="GeneID" id="87481452"/>
<dbReference type="SUPFAM" id="SSF50129">
    <property type="entry name" value="GroES-like"/>
    <property type="match status" value="1"/>
</dbReference>
<evidence type="ECO:0000256" key="3">
    <source>
        <dbReference type="ARBA" id="ARBA00022833"/>
    </source>
</evidence>
<protein>
    <submittedName>
        <fullName evidence="7">NAD(P)-dependent alcohol dehydrogenase</fullName>
    </submittedName>
</protein>
<dbReference type="InterPro" id="IPR011032">
    <property type="entry name" value="GroES-like_sf"/>
</dbReference>
<comment type="similarity">
    <text evidence="5">Belongs to the zinc-containing alcohol dehydrogenase family.</text>
</comment>
<organism evidence="7 8">
    <name type="scientific">Pseudomonas qingdaonensis</name>
    <dbReference type="NCBI Taxonomy" id="2056231"/>
    <lineage>
        <taxon>Bacteria</taxon>
        <taxon>Pseudomonadati</taxon>
        <taxon>Pseudomonadota</taxon>
        <taxon>Gammaproteobacteria</taxon>
        <taxon>Pseudomonadales</taxon>
        <taxon>Pseudomonadaceae</taxon>
        <taxon>Pseudomonas</taxon>
    </lineage>
</organism>
<evidence type="ECO:0000259" key="6">
    <source>
        <dbReference type="SMART" id="SM00829"/>
    </source>
</evidence>
<dbReference type="SUPFAM" id="SSF51735">
    <property type="entry name" value="NAD(P)-binding Rossmann-fold domains"/>
    <property type="match status" value="1"/>
</dbReference>
<dbReference type="Proteomes" id="UP000678154">
    <property type="component" value="Chromosome"/>
</dbReference>
<proteinExistence type="inferred from homology"/>
<dbReference type="EMBL" id="CP074676">
    <property type="protein sequence ID" value="QVL16626.1"/>
    <property type="molecule type" value="Genomic_DNA"/>
</dbReference>
<evidence type="ECO:0000313" key="7">
    <source>
        <dbReference type="EMBL" id="QVL16626.1"/>
    </source>
</evidence>
<dbReference type="InterPro" id="IPR020843">
    <property type="entry name" value="ER"/>
</dbReference>
<keyword evidence="3 5" id="KW-0862">Zinc</keyword>
<sequence length="352" mass="38449">MYTIGYAAQHSEAALAPFKFERRALRPNDVAMQILYCGVCHSDLHQARDDWGFSRYPIVPGHEIVGRVTEVGSQVTRYKVGDAVAVGCMVDSCQQCDQCRKGEEQLCRENNTQTYNSLDRITHEPTYGGYSKHLVVREEFVLRVPDGLDLAKAAPLLCAGITTYSPLRTWNAGPGSRVAVIGLGGLGHMAVKLAAGLGADVTVLSRTPDKLDDARALGADKLLVSSDAKAMAAARSSFDLIIDTVPVRHDVSPYMSLLDVDGTLVIVGQVGPIDEQLTVPFILGRRRLAGSPIGGIAQTQEMLDFCAKKNILPECEMIRMDQINEAFERMQRSDVRYRFVIDMASLDDTTGA</sequence>
<dbReference type="Pfam" id="PF08240">
    <property type="entry name" value="ADH_N"/>
    <property type="match status" value="1"/>
</dbReference>
<evidence type="ECO:0000256" key="5">
    <source>
        <dbReference type="RuleBase" id="RU361277"/>
    </source>
</evidence>
<dbReference type="InterPro" id="IPR047109">
    <property type="entry name" value="CAD-like"/>
</dbReference>
<dbReference type="Gene3D" id="3.40.50.720">
    <property type="entry name" value="NAD(P)-binding Rossmann-like Domain"/>
    <property type="match status" value="1"/>
</dbReference>
<evidence type="ECO:0000313" key="8">
    <source>
        <dbReference type="Proteomes" id="UP000678154"/>
    </source>
</evidence>